<name>A0A1Q9D8E4_SYMMI</name>
<dbReference type="EMBL" id="LSRX01000665">
    <property type="protein sequence ID" value="OLP91440.1"/>
    <property type="molecule type" value="Genomic_DNA"/>
</dbReference>
<sequence>MLDTAAYYVARGFASDVNKAFEASLPGSPWMERMQADKDGFYHELQKIEKMRSPAGWRVYASGEDDVSLRRLLLFMCLLSKLRLVGAGLAEGDGREAIIRNVPV</sequence>
<proteinExistence type="predicted"/>
<accession>A0A1Q9D8E4</accession>
<organism evidence="1 2">
    <name type="scientific">Symbiodinium microadriaticum</name>
    <name type="common">Dinoflagellate</name>
    <name type="synonym">Zooxanthella microadriatica</name>
    <dbReference type="NCBI Taxonomy" id="2951"/>
    <lineage>
        <taxon>Eukaryota</taxon>
        <taxon>Sar</taxon>
        <taxon>Alveolata</taxon>
        <taxon>Dinophyceae</taxon>
        <taxon>Suessiales</taxon>
        <taxon>Symbiodiniaceae</taxon>
        <taxon>Symbiodinium</taxon>
    </lineage>
</organism>
<keyword evidence="2" id="KW-1185">Reference proteome</keyword>
<gene>
    <name evidence="1" type="ORF">AK812_SmicGene26857</name>
</gene>
<comment type="caution">
    <text evidence="1">The sequence shown here is derived from an EMBL/GenBank/DDBJ whole genome shotgun (WGS) entry which is preliminary data.</text>
</comment>
<evidence type="ECO:0000313" key="2">
    <source>
        <dbReference type="Proteomes" id="UP000186817"/>
    </source>
</evidence>
<dbReference type="Proteomes" id="UP000186817">
    <property type="component" value="Unassembled WGS sequence"/>
</dbReference>
<dbReference type="AlphaFoldDB" id="A0A1Q9D8E4"/>
<evidence type="ECO:0000313" key="1">
    <source>
        <dbReference type="EMBL" id="OLP91440.1"/>
    </source>
</evidence>
<reference evidence="1 2" key="1">
    <citation type="submission" date="2016-02" db="EMBL/GenBank/DDBJ databases">
        <title>Genome analysis of coral dinoflagellate symbionts highlights evolutionary adaptations to a symbiotic lifestyle.</title>
        <authorList>
            <person name="Aranda M."/>
            <person name="Li Y."/>
            <person name="Liew Y.J."/>
            <person name="Baumgarten S."/>
            <person name="Simakov O."/>
            <person name="Wilson M."/>
            <person name="Piel J."/>
            <person name="Ashoor H."/>
            <person name="Bougouffa S."/>
            <person name="Bajic V.B."/>
            <person name="Ryu T."/>
            <person name="Ravasi T."/>
            <person name="Bayer T."/>
            <person name="Micklem G."/>
            <person name="Kim H."/>
            <person name="Bhak J."/>
            <person name="Lajeunesse T.C."/>
            <person name="Voolstra C.R."/>
        </authorList>
    </citation>
    <scope>NUCLEOTIDE SEQUENCE [LARGE SCALE GENOMIC DNA]</scope>
    <source>
        <strain evidence="1 2">CCMP2467</strain>
    </source>
</reference>
<protein>
    <submittedName>
        <fullName evidence="1">Uncharacterized protein</fullName>
    </submittedName>
</protein>
<dbReference type="OrthoDB" id="413250at2759"/>